<dbReference type="GO" id="GO:0006351">
    <property type="term" value="P:DNA-templated transcription"/>
    <property type="evidence" value="ECO:0007669"/>
    <property type="project" value="InterPro"/>
</dbReference>
<feature type="domain" description="RNA polymerase Rpb2" evidence="7">
    <location>
        <begin position="3"/>
        <end position="53"/>
    </location>
</feature>
<accession>A0A5J9T4H7</accession>
<dbReference type="GO" id="GO:0000428">
    <property type="term" value="C:DNA-directed RNA polymerase complex"/>
    <property type="evidence" value="ECO:0007669"/>
    <property type="project" value="UniProtKB-KW"/>
</dbReference>
<dbReference type="EMBL" id="RWGY01000051">
    <property type="protein sequence ID" value="TVU06154.1"/>
    <property type="molecule type" value="Genomic_DNA"/>
</dbReference>
<name>A0A5J9T4H7_9POAL</name>
<evidence type="ECO:0000256" key="6">
    <source>
        <dbReference type="RuleBase" id="RU000434"/>
    </source>
</evidence>
<evidence type="ECO:0000256" key="3">
    <source>
        <dbReference type="ARBA" id="ARBA00022679"/>
    </source>
</evidence>
<organism evidence="8 9">
    <name type="scientific">Eragrostis curvula</name>
    <name type="common">weeping love grass</name>
    <dbReference type="NCBI Taxonomy" id="38414"/>
    <lineage>
        <taxon>Eukaryota</taxon>
        <taxon>Viridiplantae</taxon>
        <taxon>Streptophyta</taxon>
        <taxon>Embryophyta</taxon>
        <taxon>Tracheophyta</taxon>
        <taxon>Spermatophyta</taxon>
        <taxon>Magnoliopsida</taxon>
        <taxon>Liliopsida</taxon>
        <taxon>Poales</taxon>
        <taxon>Poaceae</taxon>
        <taxon>PACMAD clade</taxon>
        <taxon>Chloridoideae</taxon>
        <taxon>Eragrostideae</taxon>
        <taxon>Eragrostidinae</taxon>
        <taxon>Eragrostis</taxon>
    </lineage>
</organism>
<feature type="non-terminal residue" evidence="8">
    <location>
        <position position="1"/>
    </location>
</feature>
<dbReference type="Pfam" id="PF04565">
    <property type="entry name" value="RNA_pol_Rpb2_3"/>
    <property type="match status" value="1"/>
</dbReference>
<evidence type="ECO:0000256" key="4">
    <source>
        <dbReference type="ARBA" id="ARBA00022695"/>
    </source>
</evidence>
<evidence type="ECO:0000256" key="1">
    <source>
        <dbReference type="ARBA" id="ARBA00012418"/>
    </source>
</evidence>
<dbReference type="Gramene" id="TVU06154">
    <property type="protein sequence ID" value="TVU06154"/>
    <property type="gene ID" value="EJB05_49352"/>
</dbReference>
<dbReference type="Proteomes" id="UP000324897">
    <property type="component" value="Unassembled WGS sequence"/>
</dbReference>
<dbReference type="InterPro" id="IPR007645">
    <property type="entry name" value="RNA_pol_Rpb2_3"/>
</dbReference>
<keyword evidence="4" id="KW-0548">Nucleotidyltransferase</keyword>
<evidence type="ECO:0000313" key="9">
    <source>
        <dbReference type="Proteomes" id="UP000324897"/>
    </source>
</evidence>
<evidence type="ECO:0000256" key="2">
    <source>
        <dbReference type="ARBA" id="ARBA00022478"/>
    </source>
</evidence>
<keyword evidence="3" id="KW-0808">Transferase</keyword>
<protein>
    <recommendedName>
        <fullName evidence="1">DNA-directed RNA polymerase</fullName>
        <ecNumber evidence="1">2.7.7.6</ecNumber>
    </recommendedName>
</protein>
<dbReference type="GO" id="GO:0003677">
    <property type="term" value="F:DNA binding"/>
    <property type="evidence" value="ECO:0007669"/>
    <property type="project" value="InterPro"/>
</dbReference>
<reference evidence="8 9" key="1">
    <citation type="journal article" date="2019" name="Sci. Rep.">
        <title>A high-quality genome of Eragrostis curvula grass provides insights into Poaceae evolution and supports new strategies to enhance forage quality.</title>
        <authorList>
            <person name="Carballo J."/>
            <person name="Santos B.A.C.M."/>
            <person name="Zappacosta D."/>
            <person name="Garbus I."/>
            <person name="Selva J.P."/>
            <person name="Gallo C.A."/>
            <person name="Diaz A."/>
            <person name="Albertini E."/>
            <person name="Caccamo M."/>
            <person name="Echenique V."/>
        </authorList>
    </citation>
    <scope>NUCLEOTIDE SEQUENCE [LARGE SCALE GENOMIC DNA]</scope>
    <source>
        <strain evidence="9">cv. Victoria</strain>
        <tissue evidence="8">Leaf</tissue>
    </source>
</reference>
<comment type="similarity">
    <text evidence="6">Belongs to the RNA polymerase beta chain family.</text>
</comment>
<dbReference type="AlphaFoldDB" id="A0A5J9T4H7"/>
<keyword evidence="5" id="KW-0804">Transcription</keyword>
<keyword evidence="2" id="KW-0240">DNA-directed RNA polymerase</keyword>
<dbReference type="SUPFAM" id="SSF64484">
    <property type="entry name" value="beta and beta-prime subunits of DNA dependent RNA-polymerase"/>
    <property type="match status" value="1"/>
</dbReference>
<gene>
    <name evidence="8" type="ORF">EJB05_49352</name>
</gene>
<evidence type="ECO:0000256" key="5">
    <source>
        <dbReference type="ARBA" id="ARBA00023163"/>
    </source>
</evidence>
<keyword evidence="9" id="KW-1185">Reference proteome</keyword>
<evidence type="ECO:0000259" key="7">
    <source>
        <dbReference type="Pfam" id="PF04565"/>
    </source>
</evidence>
<dbReference type="GO" id="GO:0003899">
    <property type="term" value="F:DNA-directed RNA polymerase activity"/>
    <property type="evidence" value="ECO:0007669"/>
    <property type="project" value="UniProtKB-EC"/>
</dbReference>
<dbReference type="Gene3D" id="3.90.1100.10">
    <property type="match status" value="1"/>
</dbReference>
<comment type="caution">
    <text evidence="8">The sequence shown here is derived from an EMBL/GenBank/DDBJ whole genome shotgun (WGS) entry which is preliminary data.</text>
</comment>
<sequence>MISDLRKTRQRVSYAAKAGDARYPNPFYWGKLCFMSTPDGENCGLVKNLAATVIVSSKPRTNHINIVHSKIEQLFSPRMATEVGLAISGDPLLPHGDLLLCPDDLPNIED</sequence>
<evidence type="ECO:0000313" key="8">
    <source>
        <dbReference type="EMBL" id="TVU06154.1"/>
    </source>
</evidence>
<proteinExistence type="inferred from homology"/>
<dbReference type="EC" id="2.7.7.6" evidence="1"/>